<evidence type="ECO:0000256" key="6">
    <source>
        <dbReference type="SAM" id="MobiDB-lite"/>
    </source>
</evidence>
<organism evidence="8 9">
    <name type="scientific">Candidatus Gottesmanbacteria bacterium GW2011_GWB1_49_7</name>
    <dbReference type="NCBI Taxonomy" id="1618448"/>
    <lineage>
        <taxon>Bacteria</taxon>
        <taxon>Candidatus Gottesmaniibacteriota</taxon>
    </lineage>
</organism>
<dbReference type="SUPFAM" id="SSF52540">
    <property type="entry name" value="P-loop containing nucleoside triphosphate hydrolases"/>
    <property type="match status" value="1"/>
</dbReference>
<dbReference type="GO" id="GO:0006310">
    <property type="term" value="P:DNA recombination"/>
    <property type="evidence" value="ECO:0007669"/>
    <property type="project" value="UniProtKB-KW"/>
</dbReference>
<dbReference type="Pfam" id="PF00154">
    <property type="entry name" value="RecA_N"/>
    <property type="match status" value="2"/>
</dbReference>
<evidence type="ECO:0000259" key="7">
    <source>
        <dbReference type="Pfam" id="PF00154"/>
    </source>
</evidence>
<proteinExistence type="inferred from homology"/>
<feature type="region of interest" description="Disordered" evidence="6">
    <location>
        <begin position="336"/>
        <end position="384"/>
    </location>
</feature>
<feature type="compositionally biased region" description="Acidic residues" evidence="6">
    <location>
        <begin position="359"/>
        <end position="384"/>
    </location>
</feature>
<dbReference type="InterPro" id="IPR027417">
    <property type="entry name" value="P-loop_NTPase"/>
</dbReference>
<evidence type="ECO:0000256" key="3">
    <source>
        <dbReference type="ARBA" id="ARBA00022741"/>
    </source>
</evidence>
<protein>
    <recommendedName>
        <fullName evidence="2">Protein RecA</fullName>
    </recommendedName>
</protein>
<dbReference type="InterPro" id="IPR049428">
    <property type="entry name" value="RecA-like_N"/>
</dbReference>
<feature type="domain" description="RecA-like N-terminal" evidence="7">
    <location>
        <begin position="224"/>
        <end position="312"/>
    </location>
</feature>
<evidence type="ECO:0000313" key="9">
    <source>
        <dbReference type="Proteomes" id="UP000034588"/>
    </source>
</evidence>
<feature type="domain" description="RecA-like N-terminal" evidence="7">
    <location>
        <begin position="28"/>
        <end position="165"/>
    </location>
</feature>
<reference evidence="8 9" key="1">
    <citation type="journal article" date="2015" name="Nature">
        <title>rRNA introns, odd ribosomes, and small enigmatic genomes across a large radiation of phyla.</title>
        <authorList>
            <person name="Brown C.T."/>
            <person name="Hug L.A."/>
            <person name="Thomas B.C."/>
            <person name="Sharon I."/>
            <person name="Castelle C.J."/>
            <person name="Singh A."/>
            <person name="Wilkins M.J."/>
            <person name="Williams K.H."/>
            <person name="Banfield J.F."/>
        </authorList>
    </citation>
    <scope>NUCLEOTIDE SEQUENCE [LARGE SCALE GENOMIC DNA]</scope>
</reference>
<keyword evidence="3" id="KW-0547">Nucleotide-binding</keyword>
<evidence type="ECO:0000256" key="1">
    <source>
        <dbReference type="ARBA" id="ARBA00009391"/>
    </source>
</evidence>
<dbReference type="Gene3D" id="3.40.50.300">
    <property type="entry name" value="P-loop containing nucleotide triphosphate hydrolases"/>
    <property type="match status" value="1"/>
</dbReference>
<dbReference type="EMBL" id="LCQD01000031">
    <property type="protein sequence ID" value="KKW10749.1"/>
    <property type="molecule type" value="Genomic_DNA"/>
</dbReference>
<dbReference type="PANTHER" id="PTHR45900:SF1">
    <property type="entry name" value="MITOCHONDRIAL DNA REPAIR PROTEIN RECA HOMOLOG-RELATED"/>
    <property type="match status" value="1"/>
</dbReference>
<dbReference type="PANTHER" id="PTHR45900">
    <property type="entry name" value="RECA"/>
    <property type="match status" value="1"/>
</dbReference>
<keyword evidence="4" id="KW-0067">ATP-binding</keyword>
<dbReference type="Proteomes" id="UP000034588">
    <property type="component" value="Unassembled WGS sequence"/>
</dbReference>
<comment type="similarity">
    <text evidence="1">Belongs to the RecA family.</text>
</comment>
<dbReference type="InterPro" id="IPR013765">
    <property type="entry name" value="DNA_recomb/repair_RecA"/>
</dbReference>
<gene>
    <name evidence="8" type="ORF">UY48_C0031G0003</name>
</gene>
<feature type="compositionally biased region" description="Basic and acidic residues" evidence="6">
    <location>
        <begin position="349"/>
        <end position="358"/>
    </location>
</feature>
<keyword evidence="5" id="KW-0233">DNA recombination</keyword>
<name>A0A0G1YWL6_9BACT</name>
<dbReference type="GO" id="GO:0005524">
    <property type="term" value="F:ATP binding"/>
    <property type="evidence" value="ECO:0007669"/>
    <property type="project" value="UniProtKB-KW"/>
</dbReference>
<accession>A0A0G1YWL6</accession>
<comment type="caution">
    <text evidence="8">The sequence shown here is derived from an EMBL/GenBank/DDBJ whole genome shotgun (WGS) entry which is preliminary data.</text>
</comment>
<dbReference type="AlphaFoldDB" id="A0A0G1YWL6"/>
<sequence length="384" mass="43378">MEEKDPEIERALAILGKSGRIGSDRPPTEIIPTSSHIINDWLLQVGGFPRGRAIELYSATSVGKSTFAQWVAGEVQRQEFKLEFTDGTSIRRRGTVCWFDAEGTLMKDYATSSGMTLDRVVMPSFGLGNDFRHKLKQAVASEAFDLIVIDSIQAIQPDDLSEISGGRNMRDKLSPSVFWNQTFQELVGGFEIRDADGKLIYSKHPEYVYEEDETKEGKTQRLHKLEHKKCVLIFINHARTKIQTGFNRSRGSKTYTPGGVTKDFLYSIRLELRQKAAKTGKVKGDRQTLRYKEVEFRVAKHKLGVPLRTASLFLGIDGRLMLDESDISEIQIDIPLDEEEDKENSLSGLKDKLRSMKSEEDDDSIGDQEQDSEEESEEGEEGRT</sequence>
<evidence type="ECO:0000313" key="8">
    <source>
        <dbReference type="EMBL" id="KKW10749.1"/>
    </source>
</evidence>
<evidence type="ECO:0000256" key="4">
    <source>
        <dbReference type="ARBA" id="ARBA00022840"/>
    </source>
</evidence>
<evidence type="ECO:0000256" key="5">
    <source>
        <dbReference type="ARBA" id="ARBA00023172"/>
    </source>
</evidence>
<dbReference type="PRINTS" id="PR00142">
    <property type="entry name" value="RECA"/>
</dbReference>
<dbReference type="GO" id="GO:0003697">
    <property type="term" value="F:single-stranded DNA binding"/>
    <property type="evidence" value="ECO:0007669"/>
    <property type="project" value="InterPro"/>
</dbReference>
<dbReference type="GO" id="GO:0006281">
    <property type="term" value="P:DNA repair"/>
    <property type="evidence" value="ECO:0007669"/>
    <property type="project" value="InterPro"/>
</dbReference>
<evidence type="ECO:0000256" key="2">
    <source>
        <dbReference type="ARBA" id="ARBA00015553"/>
    </source>
</evidence>